<evidence type="ECO:0000313" key="2">
    <source>
        <dbReference type="EMBL" id="GBN08508.1"/>
    </source>
</evidence>
<dbReference type="AlphaFoldDB" id="A0A4Y2L1N7"/>
<name>A0A4Y2L1N7_ARAVE</name>
<feature type="coiled-coil region" evidence="1">
    <location>
        <begin position="630"/>
        <end position="683"/>
    </location>
</feature>
<keyword evidence="1" id="KW-0175">Coiled coil</keyword>
<sequence>GKHSHLLASRQSSGNVKSFCTVKAASSSKDSNASTSKNSENHTIDAFVLKNEVVDAEILWALKCIKSCYSYKSCTDVTQLFSRMFPDSEIARKFSCGEKKCAYICHFGLGPYFQTLLVDDCKNADFFTLLFDETLNQTNQKKQLDIHVRYWHKEECKVRTKYLTSTFIGHSTSEDLLSAFYECVVKLDLSKVLQISMDGPSVNWKFYSSLQENLSREYGIQSLTLGTCGLHILNNSFKHGISATGWDITSFLSSLYWIFKDCPARREDFLNVSSTKKFPVKFCSCRWLENVPAAERAIEIWNDILMFVKKIEMGKLPKITSKSFMVVLESTKDKTFLIKLHFFVSLSKVLLPFLEQYQSDKPLLPFFASDVLKLVNDCIQHFKILKPENERIEKPETLCKFNFSDPNLYNDKSKVYLGFSAEQLIKEKIKNKEIADKDVFTLRQDCRKNIITMIKHFMQKCPVNYALVRHAICIDPRVMAGYPEKAQEKMKKVLIVLSQNKRILEKDCDEILLLYADFLLNIVKPNSFEFTSFNPKSDSLDTFLQTYFSNNHYEKVWKIIKMVLILSHGQASVERGFSVNKALEIENLKDASYISQRVIHEFINLSGAIYDLKITKEMRTAATSARAKYMQYLESERSKEKTETKQLKRKALEEEIDFLKQKKMFLQKDIHQTNEEANHLANEAEKSNDINLFIQSHELRKTITKKEIEINTLDVKLNEKSLELKDI</sequence>
<dbReference type="Proteomes" id="UP000499080">
    <property type="component" value="Unassembled WGS sequence"/>
</dbReference>
<evidence type="ECO:0008006" key="4">
    <source>
        <dbReference type="Google" id="ProtNLM"/>
    </source>
</evidence>
<dbReference type="EMBL" id="BGPR01116951">
    <property type="protein sequence ID" value="GBN08508.1"/>
    <property type="molecule type" value="Genomic_DNA"/>
</dbReference>
<reference evidence="2 3" key="1">
    <citation type="journal article" date="2019" name="Sci. Rep.">
        <title>Orb-weaving spider Araneus ventricosus genome elucidates the spidroin gene catalogue.</title>
        <authorList>
            <person name="Kono N."/>
            <person name="Nakamura H."/>
            <person name="Ohtoshi R."/>
            <person name="Moran D.A.P."/>
            <person name="Shinohara A."/>
            <person name="Yoshida Y."/>
            <person name="Fujiwara M."/>
            <person name="Mori M."/>
            <person name="Tomita M."/>
            <person name="Arakawa K."/>
        </authorList>
    </citation>
    <scope>NUCLEOTIDE SEQUENCE [LARGE SCALE GENOMIC DNA]</scope>
</reference>
<keyword evidence="3" id="KW-1185">Reference proteome</keyword>
<organism evidence="2 3">
    <name type="scientific">Araneus ventricosus</name>
    <name type="common">Orbweaver spider</name>
    <name type="synonym">Epeira ventricosa</name>
    <dbReference type="NCBI Taxonomy" id="182803"/>
    <lineage>
        <taxon>Eukaryota</taxon>
        <taxon>Metazoa</taxon>
        <taxon>Ecdysozoa</taxon>
        <taxon>Arthropoda</taxon>
        <taxon>Chelicerata</taxon>
        <taxon>Arachnida</taxon>
        <taxon>Araneae</taxon>
        <taxon>Araneomorphae</taxon>
        <taxon>Entelegynae</taxon>
        <taxon>Araneoidea</taxon>
        <taxon>Araneidae</taxon>
        <taxon>Araneus</taxon>
    </lineage>
</organism>
<gene>
    <name evidence="2" type="ORF">AVEN_177204_1</name>
</gene>
<dbReference type="OrthoDB" id="6513413at2759"/>
<proteinExistence type="predicted"/>
<protein>
    <recommendedName>
        <fullName evidence="4">DUF4371 domain-containing protein</fullName>
    </recommendedName>
</protein>
<dbReference type="PANTHER" id="PTHR37162:SF11">
    <property type="match status" value="1"/>
</dbReference>
<evidence type="ECO:0000313" key="3">
    <source>
        <dbReference type="Proteomes" id="UP000499080"/>
    </source>
</evidence>
<feature type="non-terminal residue" evidence="2">
    <location>
        <position position="1"/>
    </location>
</feature>
<evidence type="ECO:0000256" key="1">
    <source>
        <dbReference type="SAM" id="Coils"/>
    </source>
</evidence>
<accession>A0A4Y2L1N7</accession>
<dbReference type="PANTHER" id="PTHR37162">
    <property type="entry name" value="HAT FAMILY DIMERISATION DOMAINCONTAINING PROTEIN-RELATED"/>
    <property type="match status" value="1"/>
</dbReference>
<comment type="caution">
    <text evidence="2">The sequence shown here is derived from an EMBL/GenBank/DDBJ whole genome shotgun (WGS) entry which is preliminary data.</text>
</comment>